<organism evidence="1 2">
    <name type="scientific">Plasmopara halstedii</name>
    <name type="common">Downy mildew of sunflower</name>
    <dbReference type="NCBI Taxonomy" id="4781"/>
    <lineage>
        <taxon>Eukaryota</taxon>
        <taxon>Sar</taxon>
        <taxon>Stramenopiles</taxon>
        <taxon>Oomycota</taxon>
        <taxon>Peronosporomycetes</taxon>
        <taxon>Peronosporales</taxon>
        <taxon>Peronosporaceae</taxon>
        <taxon>Plasmopara</taxon>
    </lineage>
</organism>
<dbReference type="EMBL" id="CCYD01000610">
    <property type="protein sequence ID" value="CEG42251.1"/>
    <property type="molecule type" value="Genomic_DNA"/>
</dbReference>
<keyword evidence="2" id="KW-1185">Reference proteome</keyword>
<evidence type="ECO:0000313" key="1">
    <source>
        <dbReference type="EMBL" id="CEG42251.1"/>
    </source>
</evidence>
<dbReference type="RefSeq" id="XP_024578620.1">
    <property type="nucleotide sequence ID" value="XM_024728110.1"/>
</dbReference>
<reference evidence="2" key="1">
    <citation type="submission" date="2014-09" db="EMBL/GenBank/DDBJ databases">
        <authorList>
            <person name="Sharma Rahul"/>
            <person name="Thines Marco"/>
        </authorList>
    </citation>
    <scope>NUCLEOTIDE SEQUENCE [LARGE SCALE GENOMIC DNA]</scope>
</reference>
<sequence length="244" mass="28192">MERVLGEPALVLCESCMDSDKHEKRWQPLLTKDKRTLLIRDVCVRPQCPRLQLCGHLCLIHKLELELSWQGNYSVRACHGCRVNALQLYSEKCNVWFILGPSHYATGVHGVEHRVMTSSSAVTGATKLLARAERSRTKMSTKWPYLRRRSRRCIKQHIQKEQLLALEWSLGNLPADKCKYLWKDNYKRFEMEKNPEAYHAAMTPLANKVLDGKARAEPSDIFCDIMGCRRYAKTGSRCLFHTSK</sequence>
<dbReference type="OMA" id="ELSWQGN"/>
<dbReference type="GeneID" id="36407599"/>
<accession>A0A0N7L5S0</accession>
<dbReference type="AlphaFoldDB" id="A0A0N7L5S0"/>
<evidence type="ECO:0000313" key="2">
    <source>
        <dbReference type="Proteomes" id="UP000054928"/>
    </source>
</evidence>
<proteinExistence type="predicted"/>
<protein>
    <submittedName>
        <fullName evidence="1">Uncharacterized protein</fullName>
    </submittedName>
</protein>
<dbReference type="OrthoDB" id="160654at2759"/>
<name>A0A0N7L5S0_PLAHL</name>
<dbReference type="Proteomes" id="UP000054928">
    <property type="component" value="Unassembled WGS sequence"/>
</dbReference>